<gene>
    <name evidence="2" type="ORF">THAPSDRAFT_24738</name>
</gene>
<dbReference type="PaxDb" id="35128-Thaps24738"/>
<proteinExistence type="predicted"/>
<feature type="signal peptide" evidence="1">
    <location>
        <begin position="1"/>
        <end position="21"/>
    </location>
</feature>
<dbReference type="EMBL" id="CM000648">
    <property type="protein sequence ID" value="EED89390.1"/>
    <property type="molecule type" value="Genomic_DNA"/>
</dbReference>
<dbReference type="AlphaFoldDB" id="B8CBW7"/>
<feature type="chain" id="PRO_5002866476" evidence="1">
    <location>
        <begin position="22"/>
        <end position="473"/>
    </location>
</feature>
<evidence type="ECO:0000256" key="1">
    <source>
        <dbReference type="SAM" id="SignalP"/>
    </source>
</evidence>
<protein>
    <submittedName>
        <fullName evidence="2">Uncharacterized protein</fullName>
    </submittedName>
</protein>
<organism evidence="2 3">
    <name type="scientific">Thalassiosira pseudonana</name>
    <name type="common">Marine diatom</name>
    <name type="synonym">Cyclotella nana</name>
    <dbReference type="NCBI Taxonomy" id="35128"/>
    <lineage>
        <taxon>Eukaryota</taxon>
        <taxon>Sar</taxon>
        <taxon>Stramenopiles</taxon>
        <taxon>Ochrophyta</taxon>
        <taxon>Bacillariophyta</taxon>
        <taxon>Coscinodiscophyceae</taxon>
        <taxon>Thalassiosirophycidae</taxon>
        <taxon>Thalassiosirales</taxon>
        <taxon>Thalassiosiraceae</taxon>
        <taxon>Thalassiosira</taxon>
    </lineage>
</organism>
<accession>B8CBW7</accession>
<reference evidence="2 3" key="2">
    <citation type="journal article" date="2008" name="Nature">
        <title>The Phaeodactylum genome reveals the evolutionary history of diatom genomes.</title>
        <authorList>
            <person name="Bowler C."/>
            <person name="Allen A.E."/>
            <person name="Badger J.H."/>
            <person name="Grimwood J."/>
            <person name="Jabbari K."/>
            <person name="Kuo A."/>
            <person name="Maheswari U."/>
            <person name="Martens C."/>
            <person name="Maumus F."/>
            <person name="Otillar R.P."/>
            <person name="Rayko E."/>
            <person name="Salamov A."/>
            <person name="Vandepoele K."/>
            <person name="Beszteri B."/>
            <person name="Gruber A."/>
            <person name="Heijde M."/>
            <person name="Katinka M."/>
            <person name="Mock T."/>
            <person name="Valentin K."/>
            <person name="Verret F."/>
            <person name="Berges J.A."/>
            <person name="Brownlee C."/>
            <person name="Cadoret J.P."/>
            <person name="Chiovitti A."/>
            <person name="Choi C.J."/>
            <person name="Coesel S."/>
            <person name="De Martino A."/>
            <person name="Detter J.C."/>
            <person name="Durkin C."/>
            <person name="Falciatore A."/>
            <person name="Fournet J."/>
            <person name="Haruta M."/>
            <person name="Huysman M.J."/>
            <person name="Jenkins B.D."/>
            <person name="Jiroutova K."/>
            <person name="Jorgensen R.E."/>
            <person name="Joubert Y."/>
            <person name="Kaplan A."/>
            <person name="Kroger N."/>
            <person name="Kroth P.G."/>
            <person name="La Roche J."/>
            <person name="Lindquist E."/>
            <person name="Lommer M."/>
            <person name="Martin-Jezequel V."/>
            <person name="Lopez P.J."/>
            <person name="Lucas S."/>
            <person name="Mangogna M."/>
            <person name="McGinnis K."/>
            <person name="Medlin L.K."/>
            <person name="Montsant A."/>
            <person name="Oudot-Le Secq M.P."/>
            <person name="Napoli C."/>
            <person name="Obornik M."/>
            <person name="Parker M.S."/>
            <person name="Petit J.L."/>
            <person name="Porcel B.M."/>
            <person name="Poulsen N."/>
            <person name="Robison M."/>
            <person name="Rychlewski L."/>
            <person name="Rynearson T.A."/>
            <person name="Schmutz J."/>
            <person name="Shapiro H."/>
            <person name="Siaut M."/>
            <person name="Stanley M."/>
            <person name="Sussman M.R."/>
            <person name="Taylor A.R."/>
            <person name="Vardi A."/>
            <person name="von Dassow P."/>
            <person name="Vyverman W."/>
            <person name="Willis A."/>
            <person name="Wyrwicz L.S."/>
            <person name="Rokhsar D.S."/>
            <person name="Weissenbach J."/>
            <person name="Armbrust E.V."/>
            <person name="Green B.R."/>
            <person name="Van de Peer Y."/>
            <person name="Grigoriev I.V."/>
        </authorList>
    </citation>
    <scope>NUCLEOTIDE SEQUENCE [LARGE SCALE GENOMIC DNA]</scope>
    <source>
        <strain evidence="2 3">CCMP1335</strain>
    </source>
</reference>
<keyword evidence="3" id="KW-1185">Reference proteome</keyword>
<dbReference type="Proteomes" id="UP000001449">
    <property type="component" value="Chromosome 13"/>
</dbReference>
<name>B8CBW7_THAPS</name>
<dbReference type="KEGG" id="tps:THAPSDRAFT_24738"/>
<evidence type="ECO:0000313" key="2">
    <source>
        <dbReference type="EMBL" id="EED89390.1"/>
    </source>
</evidence>
<dbReference type="HOGENOM" id="CLU_578107_0_0_1"/>
<evidence type="ECO:0000313" key="3">
    <source>
        <dbReference type="Proteomes" id="UP000001449"/>
    </source>
</evidence>
<dbReference type="GeneID" id="7447899"/>
<dbReference type="RefSeq" id="XP_002293654.1">
    <property type="nucleotide sequence ID" value="XM_002293618.1"/>
</dbReference>
<sequence>MFKRFTLALFLTAYKVKVSNAAIGDDYITTADLPINIYETLDISPQNADFDKENNRFVAHPGWCNDQEIHYYKFRVNGGPTQTRETIPIAPIYIITTDGTLDGAVGNPIIEFYNGGGDLSSGYSDYVHLHLVTAPDGYEANSFKSVGDVIDSGATITVTGIHMNLPVVPLNSTLGHPADDSQVAPIDPILIWYKGIEVHSYLFEVTDDLVKTHFGYTRPIEEAGFEITVVDFVNEDDTAKDAPIWLLNGYSRGIVAGVNGGAPDPNGHKNVIGVDRGDEGYSPIWRIFWVTKLPVNYSANEISHPTQISDVAPMPMWVNCPNIGLVGGTNPDKKESGFETTIDASKEANWISGSDMMLAMGGVKTLALVSESPDGTKMTVQIETNEMGTYEYELSSCDIAPSATVVDVEYNSMVLHSYEVENRDDVSCGGTALDTEMDADVGADGKDNEMSAASPVWYSDFAVVATIIVGLIM</sequence>
<reference evidence="2 3" key="1">
    <citation type="journal article" date="2004" name="Science">
        <title>The genome of the diatom Thalassiosira pseudonana: ecology, evolution, and metabolism.</title>
        <authorList>
            <person name="Armbrust E.V."/>
            <person name="Berges J.A."/>
            <person name="Bowler C."/>
            <person name="Green B.R."/>
            <person name="Martinez D."/>
            <person name="Putnam N.H."/>
            <person name="Zhou S."/>
            <person name="Allen A.E."/>
            <person name="Apt K.E."/>
            <person name="Bechner M."/>
            <person name="Brzezinski M.A."/>
            <person name="Chaal B.K."/>
            <person name="Chiovitti A."/>
            <person name="Davis A.K."/>
            <person name="Demarest M.S."/>
            <person name="Detter J.C."/>
            <person name="Glavina T."/>
            <person name="Goodstein D."/>
            <person name="Hadi M.Z."/>
            <person name="Hellsten U."/>
            <person name="Hildebrand M."/>
            <person name="Jenkins B.D."/>
            <person name="Jurka J."/>
            <person name="Kapitonov V.V."/>
            <person name="Kroger N."/>
            <person name="Lau W.W."/>
            <person name="Lane T.W."/>
            <person name="Larimer F.W."/>
            <person name="Lippmeier J.C."/>
            <person name="Lucas S."/>
            <person name="Medina M."/>
            <person name="Montsant A."/>
            <person name="Obornik M."/>
            <person name="Parker M.S."/>
            <person name="Palenik B."/>
            <person name="Pazour G.J."/>
            <person name="Richardson P.M."/>
            <person name="Rynearson T.A."/>
            <person name="Saito M.A."/>
            <person name="Schwartz D.C."/>
            <person name="Thamatrakoln K."/>
            <person name="Valentin K."/>
            <person name="Vardi A."/>
            <person name="Wilkerson F.P."/>
            <person name="Rokhsar D.S."/>
        </authorList>
    </citation>
    <scope>NUCLEOTIDE SEQUENCE [LARGE SCALE GENOMIC DNA]</scope>
    <source>
        <strain evidence="2 3">CCMP1335</strain>
    </source>
</reference>
<keyword evidence="1" id="KW-0732">Signal</keyword>
<dbReference type="InParanoid" id="B8CBW7"/>